<dbReference type="RefSeq" id="WP_210090656.1">
    <property type="nucleotide sequence ID" value="NZ_JAGGKG010000021.1"/>
</dbReference>
<sequence length="253" mass="27606">MRGIVKGGLNDSGGGGLWEHDWSAYNTQYDWNTNNSKTVSGKSWGELLNISGEGYLTFLRVSGSSFFSTGVPSVRLTVDGNVVIFDGLPESTHNRTGNIVYQPIVFKYSLKVEVYNNDTSSRQYASIYTCLIKNNNPNNGEQTLLSQSYRKVARNDTSSSAITEIINVTGSGYLTGIEVSAHLLSGSSGFTQMSLIVDGSTKYFNMITLNLFSSDYSLHSFIGPIRFNSSLVVSHLASSSTLVASSRVFYTLD</sequence>
<dbReference type="Proteomes" id="UP001519272">
    <property type="component" value="Unassembled WGS sequence"/>
</dbReference>
<protein>
    <recommendedName>
        <fullName evidence="3">PA14 domain-containing protein</fullName>
    </recommendedName>
</protein>
<comment type="caution">
    <text evidence="1">The sequence shown here is derived from an EMBL/GenBank/DDBJ whole genome shotgun (WGS) entry which is preliminary data.</text>
</comment>
<organism evidence="1 2">
    <name type="scientific">Paenibacillus turicensis</name>
    <dbReference type="NCBI Taxonomy" id="160487"/>
    <lineage>
        <taxon>Bacteria</taxon>
        <taxon>Bacillati</taxon>
        <taxon>Bacillota</taxon>
        <taxon>Bacilli</taxon>
        <taxon>Bacillales</taxon>
        <taxon>Paenibacillaceae</taxon>
        <taxon>Paenibacillus</taxon>
    </lineage>
</organism>
<accession>A0ABS4FWV9</accession>
<evidence type="ECO:0000313" key="1">
    <source>
        <dbReference type="EMBL" id="MBP1907071.1"/>
    </source>
</evidence>
<reference evidence="1 2" key="1">
    <citation type="submission" date="2021-03" db="EMBL/GenBank/DDBJ databases">
        <title>Genomic Encyclopedia of Type Strains, Phase IV (KMG-IV): sequencing the most valuable type-strain genomes for metagenomic binning, comparative biology and taxonomic classification.</title>
        <authorList>
            <person name="Goeker M."/>
        </authorList>
    </citation>
    <scope>NUCLEOTIDE SEQUENCE [LARGE SCALE GENOMIC DNA]</scope>
    <source>
        <strain evidence="1 2">DSM 14349</strain>
    </source>
</reference>
<name>A0ABS4FWV9_9BACL</name>
<proteinExistence type="predicted"/>
<gene>
    <name evidence="1" type="ORF">J2Z32_003736</name>
</gene>
<evidence type="ECO:0000313" key="2">
    <source>
        <dbReference type="Proteomes" id="UP001519272"/>
    </source>
</evidence>
<keyword evidence="2" id="KW-1185">Reference proteome</keyword>
<dbReference type="EMBL" id="JAGGKG010000021">
    <property type="protein sequence ID" value="MBP1907071.1"/>
    <property type="molecule type" value="Genomic_DNA"/>
</dbReference>
<evidence type="ECO:0008006" key="3">
    <source>
        <dbReference type="Google" id="ProtNLM"/>
    </source>
</evidence>